<name>A0AAV8FHG5_9POAL</name>
<evidence type="ECO:0000256" key="6">
    <source>
        <dbReference type="PROSITE-ProRule" id="PRU00175"/>
    </source>
</evidence>
<gene>
    <name evidence="9" type="ORF">LUZ62_041349</name>
</gene>
<dbReference type="PANTHER" id="PTHR46151:SF18">
    <property type="entry name" value="NEP1-INTERACTING PROTEIN-LIKE 2"/>
    <property type="match status" value="1"/>
</dbReference>
<dbReference type="GO" id="GO:0016020">
    <property type="term" value="C:membrane"/>
    <property type="evidence" value="ECO:0007669"/>
    <property type="project" value="UniProtKB-SubCell"/>
</dbReference>
<evidence type="ECO:0000259" key="8">
    <source>
        <dbReference type="PROSITE" id="PS50089"/>
    </source>
</evidence>
<proteinExistence type="predicted"/>
<evidence type="ECO:0000256" key="7">
    <source>
        <dbReference type="SAM" id="Phobius"/>
    </source>
</evidence>
<keyword evidence="7" id="KW-1133">Transmembrane helix</keyword>
<keyword evidence="3 6" id="KW-0863">Zinc-finger</keyword>
<dbReference type="Proteomes" id="UP001140206">
    <property type="component" value="Chromosome 2"/>
</dbReference>
<dbReference type="SUPFAM" id="SSF57850">
    <property type="entry name" value="RING/U-box"/>
    <property type="match status" value="1"/>
</dbReference>
<dbReference type="CDD" id="cd16461">
    <property type="entry name" value="RING-H2_EL5-like"/>
    <property type="match status" value="1"/>
</dbReference>
<comment type="subcellular location">
    <subcellularLocation>
        <location evidence="1">Membrane</location>
    </subcellularLocation>
</comment>
<comment type="caution">
    <text evidence="9">The sequence shown here is derived from an EMBL/GenBank/DDBJ whole genome shotgun (WGS) entry which is preliminary data.</text>
</comment>
<protein>
    <submittedName>
        <fullName evidence="9">RING/U-box superfamily protein</fullName>
    </submittedName>
</protein>
<evidence type="ECO:0000256" key="4">
    <source>
        <dbReference type="ARBA" id="ARBA00022833"/>
    </source>
</evidence>
<dbReference type="PROSITE" id="PS50089">
    <property type="entry name" value="ZF_RING_2"/>
    <property type="match status" value="1"/>
</dbReference>
<sequence>MAVEVASRCTCNTTSFHRAQPTCLSCGRRDDASLPGRMLNGDDELDEPGASVFLPRLIAGFISGALTGVFAIAGAFTGAVTGALAGRGSDSGILRRAGLGAVAGAVLSIEVLEASRAYWCSDRTTDASPSMADFIEELLHSRLVQEHVTPTTMSYFQVSVPILEIGDENIYDIFWEMSSMGLSNESLKKLPCHEITNERPGIQGEYLSCTICLQDIVTGETVRTLPLCSHTFHLRCIDKWLMAKSTCPVCRQYV</sequence>
<reference evidence="9" key="1">
    <citation type="submission" date="2022-08" db="EMBL/GenBank/DDBJ databases">
        <authorList>
            <person name="Marques A."/>
        </authorList>
    </citation>
    <scope>NUCLEOTIDE SEQUENCE</scope>
    <source>
        <strain evidence="9">RhyPub2mFocal</strain>
        <tissue evidence="9">Leaves</tissue>
    </source>
</reference>
<evidence type="ECO:0000256" key="3">
    <source>
        <dbReference type="ARBA" id="ARBA00022771"/>
    </source>
</evidence>
<dbReference type="EMBL" id="JAMFTS010000002">
    <property type="protein sequence ID" value="KAJ4790103.1"/>
    <property type="molecule type" value="Genomic_DNA"/>
</dbReference>
<evidence type="ECO:0000256" key="1">
    <source>
        <dbReference type="ARBA" id="ARBA00004370"/>
    </source>
</evidence>
<keyword evidence="10" id="KW-1185">Reference proteome</keyword>
<feature type="transmembrane region" description="Helical" evidence="7">
    <location>
        <begin position="57"/>
        <end position="85"/>
    </location>
</feature>
<organism evidence="9 10">
    <name type="scientific">Rhynchospora pubera</name>
    <dbReference type="NCBI Taxonomy" id="906938"/>
    <lineage>
        <taxon>Eukaryota</taxon>
        <taxon>Viridiplantae</taxon>
        <taxon>Streptophyta</taxon>
        <taxon>Embryophyta</taxon>
        <taxon>Tracheophyta</taxon>
        <taxon>Spermatophyta</taxon>
        <taxon>Magnoliopsida</taxon>
        <taxon>Liliopsida</taxon>
        <taxon>Poales</taxon>
        <taxon>Cyperaceae</taxon>
        <taxon>Cyperoideae</taxon>
        <taxon>Rhynchosporeae</taxon>
        <taxon>Rhynchospora</taxon>
    </lineage>
</organism>
<dbReference type="SMART" id="SM00184">
    <property type="entry name" value="RING"/>
    <property type="match status" value="1"/>
</dbReference>
<feature type="domain" description="RING-type" evidence="8">
    <location>
        <begin position="209"/>
        <end position="251"/>
    </location>
</feature>
<evidence type="ECO:0000256" key="2">
    <source>
        <dbReference type="ARBA" id="ARBA00022723"/>
    </source>
</evidence>
<evidence type="ECO:0000256" key="5">
    <source>
        <dbReference type="ARBA" id="ARBA00023136"/>
    </source>
</evidence>
<keyword evidence="2" id="KW-0479">Metal-binding</keyword>
<dbReference type="Pfam" id="PF13639">
    <property type="entry name" value="zf-RING_2"/>
    <property type="match status" value="1"/>
</dbReference>
<dbReference type="AlphaFoldDB" id="A0AAV8FHG5"/>
<keyword evidence="5 7" id="KW-0472">Membrane</keyword>
<dbReference type="PANTHER" id="PTHR46151">
    <property type="entry name" value="NEP1-INTERACTING PROTEIN-LIKE 2"/>
    <property type="match status" value="1"/>
</dbReference>
<accession>A0AAV8FHG5</accession>
<keyword evidence="4" id="KW-0862">Zinc</keyword>
<dbReference type="InterPro" id="IPR013083">
    <property type="entry name" value="Znf_RING/FYVE/PHD"/>
</dbReference>
<dbReference type="GO" id="GO:0008270">
    <property type="term" value="F:zinc ion binding"/>
    <property type="evidence" value="ECO:0007669"/>
    <property type="project" value="UniProtKB-KW"/>
</dbReference>
<dbReference type="InterPro" id="IPR001841">
    <property type="entry name" value="Znf_RING"/>
</dbReference>
<evidence type="ECO:0000313" key="9">
    <source>
        <dbReference type="EMBL" id="KAJ4790103.1"/>
    </source>
</evidence>
<keyword evidence="7" id="KW-0812">Transmembrane</keyword>
<evidence type="ECO:0000313" key="10">
    <source>
        <dbReference type="Proteomes" id="UP001140206"/>
    </source>
</evidence>
<dbReference type="Gene3D" id="3.30.40.10">
    <property type="entry name" value="Zinc/RING finger domain, C3HC4 (zinc finger)"/>
    <property type="match status" value="1"/>
</dbReference>